<name>B4KG81_DROMO</name>
<dbReference type="InParanoid" id="B4KG81"/>
<feature type="compositionally biased region" description="Basic and acidic residues" evidence="1">
    <location>
        <begin position="184"/>
        <end position="193"/>
    </location>
</feature>
<feature type="compositionally biased region" description="Polar residues" evidence="1">
    <location>
        <begin position="173"/>
        <end position="182"/>
    </location>
</feature>
<evidence type="ECO:0000313" key="2">
    <source>
        <dbReference type="EMBL" id="EDW11068.2"/>
    </source>
</evidence>
<evidence type="ECO:0000313" key="3">
    <source>
        <dbReference type="Proteomes" id="UP000009192"/>
    </source>
</evidence>
<gene>
    <name evidence="2" type="primary">Dmoj\GI16774</name>
    <name evidence="2" type="ORF">Dmoj_GI16774</name>
</gene>
<feature type="compositionally biased region" description="Polar residues" evidence="1">
    <location>
        <begin position="233"/>
        <end position="245"/>
    </location>
</feature>
<dbReference type="AlphaFoldDB" id="B4KG81"/>
<dbReference type="KEGG" id="dmo:Dmoj_GI16774"/>
<dbReference type="eggNOG" id="ENOG502TC8M">
    <property type="taxonomic scope" value="Eukaryota"/>
</dbReference>
<protein>
    <submittedName>
        <fullName evidence="2">Uncharacterized protein</fullName>
    </submittedName>
</protein>
<feature type="compositionally biased region" description="Low complexity" evidence="1">
    <location>
        <begin position="130"/>
        <end position="139"/>
    </location>
</feature>
<dbReference type="HOGENOM" id="CLU_1116754_0_0_1"/>
<evidence type="ECO:0000256" key="1">
    <source>
        <dbReference type="SAM" id="MobiDB-lite"/>
    </source>
</evidence>
<feature type="compositionally biased region" description="Pro residues" evidence="1">
    <location>
        <begin position="204"/>
        <end position="213"/>
    </location>
</feature>
<feature type="region of interest" description="Disordered" evidence="1">
    <location>
        <begin position="16"/>
        <end position="82"/>
    </location>
</feature>
<dbReference type="EMBL" id="CH933807">
    <property type="protein sequence ID" value="EDW11068.2"/>
    <property type="molecule type" value="Genomic_DNA"/>
</dbReference>
<reference evidence="2 3" key="1">
    <citation type="journal article" date="2007" name="Nature">
        <title>Evolution of genes and genomes on the Drosophila phylogeny.</title>
        <authorList>
            <consortium name="Drosophila 12 Genomes Consortium"/>
            <person name="Clark A.G."/>
            <person name="Eisen M.B."/>
            <person name="Smith D.R."/>
            <person name="Bergman C.M."/>
            <person name="Oliver B."/>
            <person name="Markow T.A."/>
            <person name="Kaufman T.C."/>
            <person name="Kellis M."/>
            <person name="Gelbart W."/>
            <person name="Iyer V.N."/>
            <person name="Pollard D.A."/>
            <person name="Sackton T.B."/>
            <person name="Larracuente A.M."/>
            <person name="Singh N.D."/>
            <person name="Abad J.P."/>
            <person name="Abt D.N."/>
            <person name="Adryan B."/>
            <person name="Aguade M."/>
            <person name="Akashi H."/>
            <person name="Anderson W.W."/>
            <person name="Aquadro C.F."/>
            <person name="Ardell D.H."/>
            <person name="Arguello R."/>
            <person name="Artieri C.G."/>
            <person name="Barbash D.A."/>
            <person name="Barker D."/>
            <person name="Barsanti P."/>
            <person name="Batterham P."/>
            <person name="Batzoglou S."/>
            <person name="Begun D."/>
            <person name="Bhutkar A."/>
            <person name="Blanco E."/>
            <person name="Bosak S.A."/>
            <person name="Bradley R.K."/>
            <person name="Brand A.D."/>
            <person name="Brent M.R."/>
            <person name="Brooks A.N."/>
            <person name="Brown R.H."/>
            <person name="Butlin R.K."/>
            <person name="Caggese C."/>
            <person name="Calvi B.R."/>
            <person name="Bernardo de Carvalho A."/>
            <person name="Caspi A."/>
            <person name="Castrezana S."/>
            <person name="Celniker S.E."/>
            <person name="Chang J.L."/>
            <person name="Chapple C."/>
            <person name="Chatterji S."/>
            <person name="Chinwalla A."/>
            <person name="Civetta A."/>
            <person name="Clifton S.W."/>
            <person name="Comeron J.M."/>
            <person name="Costello J.C."/>
            <person name="Coyne J.A."/>
            <person name="Daub J."/>
            <person name="David R.G."/>
            <person name="Delcher A.L."/>
            <person name="Delehaunty K."/>
            <person name="Do C.B."/>
            <person name="Ebling H."/>
            <person name="Edwards K."/>
            <person name="Eickbush T."/>
            <person name="Evans J.D."/>
            <person name="Filipski A."/>
            <person name="Findeiss S."/>
            <person name="Freyhult E."/>
            <person name="Fulton L."/>
            <person name="Fulton R."/>
            <person name="Garcia A.C."/>
            <person name="Gardiner A."/>
            <person name="Garfield D.A."/>
            <person name="Garvin B.E."/>
            <person name="Gibson G."/>
            <person name="Gilbert D."/>
            <person name="Gnerre S."/>
            <person name="Godfrey J."/>
            <person name="Good R."/>
            <person name="Gotea V."/>
            <person name="Gravely B."/>
            <person name="Greenberg A.J."/>
            <person name="Griffiths-Jones S."/>
            <person name="Gross S."/>
            <person name="Guigo R."/>
            <person name="Gustafson E.A."/>
            <person name="Haerty W."/>
            <person name="Hahn M.W."/>
            <person name="Halligan D.L."/>
            <person name="Halpern A.L."/>
            <person name="Halter G.M."/>
            <person name="Han M.V."/>
            <person name="Heger A."/>
            <person name="Hillier L."/>
            <person name="Hinrichs A.S."/>
            <person name="Holmes I."/>
            <person name="Hoskins R.A."/>
            <person name="Hubisz M.J."/>
            <person name="Hultmark D."/>
            <person name="Huntley M.A."/>
            <person name="Jaffe D.B."/>
            <person name="Jagadeeshan S."/>
            <person name="Jeck W.R."/>
            <person name="Johnson J."/>
            <person name="Jones C.D."/>
            <person name="Jordan W.C."/>
            <person name="Karpen G.H."/>
            <person name="Kataoka E."/>
            <person name="Keightley P.D."/>
            <person name="Kheradpour P."/>
            <person name="Kirkness E.F."/>
            <person name="Koerich L.B."/>
            <person name="Kristiansen K."/>
            <person name="Kudrna D."/>
            <person name="Kulathinal R.J."/>
            <person name="Kumar S."/>
            <person name="Kwok R."/>
            <person name="Lander E."/>
            <person name="Langley C.H."/>
            <person name="Lapoint R."/>
            <person name="Lazzaro B.P."/>
            <person name="Lee S.J."/>
            <person name="Levesque L."/>
            <person name="Li R."/>
            <person name="Lin C.F."/>
            <person name="Lin M.F."/>
            <person name="Lindblad-Toh K."/>
            <person name="Llopart A."/>
            <person name="Long M."/>
            <person name="Low L."/>
            <person name="Lozovsky E."/>
            <person name="Lu J."/>
            <person name="Luo M."/>
            <person name="Machado C.A."/>
            <person name="Makalowski W."/>
            <person name="Marzo M."/>
            <person name="Matsuda M."/>
            <person name="Matzkin L."/>
            <person name="McAllister B."/>
            <person name="McBride C.S."/>
            <person name="McKernan B."/>
            <person name="McKernan K."/>
            <person name="Mendez-Lago M."/>
            <person name="Minx P."/>
            <person name="Mollenhauer M.U."/>
            <person name="Montooth K."/>
            <person name="Mount S.M."/>
            <person name="Mu X."/>
            <person name="Myers E."/>
            <person name="Negre B."/>
            <person name="Newfeld S."/>
            <person name="Nielsen R."/>
            <person name="Noor M.A."/>
            <person name="O'Grady P."/>
            <person name="Pachter L."/>
            <person name="Papaceit M."/>
            <person name="Parisi M.J."/>
            <person name="Parisi M."/>
            <person name="Parts L."/>
            <person name="Pedersen J.S."/>
            <person name="Pesole G."/>
            <person name="Phillippy A.M."/>
            <person name="Ponting C.P."/>
            <person name="Pop M."/>
            <person name="Porcelli D."/>
            <person name="Powell J.R."/>
            <person name="Prohaska S."/>
            <person name="Pruitt K."/>
            <person name="Puig M."/>
            <person name="Quesneville H."/>
            <person name="Ram K.R."/>
            <person name="Rand D."/>
            <person name="Rasmussen M.D."/>
            <person name="Reed L.K."/>
            <person name="Reenan R."/>
            <person name="Reily A."/>
            <person name="Remington K.A."/>
            <person name="Rieger T.T."/>
            <person name="Ritchie M.G."/>
            <person name="Robin C."/>
            <person name="Rogers Y.H."/>
            <person name="Rohde C."/>
            <person name="Rozas J."/>
            <person name="Rubenfield M.J."/>
            <person name="Ruiz A."/>
            <person name="Russo S."/>
            <person name="Salzberg S.L."/>
            <person name="Sanchez-Gracia A."/>
            <person name="Saranga D.J."/>
            <person name="Sato H."/>
            <person name="Schaeffer S.W."/>
            <person name="Schatz M.C."/>
            <person name="Schlenke T."/>
            <person name="Schwartz R."/>
            <person name="Segarra C."/>
            <person name="Singh R.S."/>
            <person name="Sirot L."/>
            <person name="Sirota M."/>
            <person name="Sisneros N.B."/>
            <person name="Smith C.D."/>
            <person name="Smith T.F."/>
            <person name="Spieth J."/>
            <person name="Stage D.E."/>
            <person name="Stark A."/>
            <person name="Stephan W."/>
            <person name="Strausberg R.L."/>
            <person name="Strempel S."/>
            <person name="Sturgill D."/>
            <person name="Sutton G."/>
            <person name="Sutton G.G."/>
            <person name="Tao W."/>
            <person name="Teichmann S."/>
            <person name="Tobari Y.N."/>
            <person name="Tomimura Y."/>
            <person name="Tsolas J.M."/>
            <person name="Valente V.L."/>
            <person name="Venter E."/>
            <person name="Venter J.C."/>
            <person name="Vicario S."/>
            <person name="Vieira F.G."/>
            <person name="Vilella A.J."/>
            <person name="Villasante A."/>
            <person name="Walenz B."/>
            <person name="Wang J."/>
            <person name="Wasserman M."/>
            <person name="Watts T."/>
            <person name="Wilson D."/>
            <person name="Wilson R.K."/>
            <person name="Wing R.A."/>
            <person name="Wolfner M.F."/>
            <person name="Wong A."/>
            <person name="Wong G.K."/>
            <person name="Wu C.I."/>
            <person name="Wu G."/>
            <person name="Yamamoto D."/>
            <person name="Yang H.P."/>
            <person name="Yang S.P."/>
            <person name="Yorke J.A."/>
            <person name="Yoshida K."/>
            <person name="Zdobnov E."/>
            <person name="Zhang P."/>
            <person name="Zhang Y."/>
            <person name="Zimin A.V."/>
            <person name="Baldwin J."/>
            <person name="Abdouelleil A."/>
            <person name="Abdulkadir J."/>
            <person name="Abebe A."/>
            <person name="Abera B."/>
            <person name="Abreu J."/>
            <person name="Acer S.C."/>
            <person name="Aftuck L."/>
            <person name="Alexander A."/>
            <person name="An P."/>
            <person name="Anderson E."/>
            <person name="Anderson S."/>
            <person name="Arachi H."/>
            <person name="Azer M."/>
            <person name="Bachantsang P."/>
            <person name="Barry A."/>
            <person name="Bayul T."/>
            <person name="Berlin A."/>
            <person name="Bessette D."/>
            <person name="Bloom T."/>
            <person name="Blye J."/>
            <person name="Boguslavskiy L."/>
            <person name="Bonnet C."/>
            <person name="Boukhgalter B."/>
            <person name="Bourzgui I."/>
            <person name="Brown A."/>
            <person name="Cahill P."/>
            <person name="Channer S."/>
            <person name="Cheshatsang Y."/>
            <person name="Chuda L."/>
            <person name="Citroen M."/>
            <person name="Collymore A."/>
            <person name="Cooke P."/>
            <person name="Costello M."/>
            <person name="D'Aco K."/>
            <person name="Daza R."/>
            <person name="De Haan G."/>
            <person name="DeGray S."/>
            <person name="DeMaso C."/>
            <person name="Dhargay N."/>
            <person name="Dooley K."/>
            <person name="Dooley E."/>
            <person name="Doricent M."/>
            <person name="Dorje P."/>
            <person name="Dorjee K."/>
            <person name="Dupes A."/>
            <person name="Elong R."/>
            <person name="Falk J."/>
            <person name="Farina A."/>
            <person name="Faro S."/>
            <person name="Ferguson D."/>
            <person name="Fisher S."/>
            <person name="Foley C.D."/>
            <person name="Franke A."/>
            <person name="Friedrich D."/>
            <person name="Gadbois L."/>
            <person name="Gearin G."/>
            <person name="Gearin C.R."/>
            <person name="Giannoukos G."/>
            <person name="Goode T."/>
            <person name="Graham J."/>
            <person name="Grandbois E."/>
            <person name="Grewal S."/>
            <person name="Gyaltsen K."/>
            <person name="Hafez N."/>
            <person name="Hagos B."/>
            <person name="Hall J."/>
            <person name="Henson C."/>
            <person name="Hollinger A."/>
            <person name="Honan T."/>
            <person name="Huard M.D."/>
            <person name="Hughes L."/>
            <person name="Hurhula B."/>
            <person name="Husby M.E."/>
            <person name="Kamat A."/>
            <person name="Kanga B."/>
            <person name="Kashin S."/>
            <person name="Khazanovich D."/>
            <person name="Kisner P."/>
            <person name="Lance K."/>
            <person name="Lara M."/>
            <person name="Lee W."/>
            <person name="Lennon N."/>
            <person name="Letendre F."/>
            <person name="LeVine R."/>
            <person name="Lipovsky A."/>
            <person name="Liu X."/>
            <person name="Liu J."/>
            <person name="Liu S."/>
            <person name="Lokyitsang T."/>
            <person name="Lokyitsang Y."/>
            <person name="Lubonja R."/>
            <person name="Lui A."/>
            <person name="MacDonald P."/>
            <person name="Magnisalis V."/>
            <person name="Maru K."/>
            <person name="Matthews C."/>
            <person name="McCusker W."/>
            <person name="McDonough S."/>
            <person name="Mehta T."/>
            <person name="Meldrim J."/>
            <person name="Meneus L."/>
            <person name="Mihai O."/>
            <person name="Mihalev A."/>
            <person name="Mihova T."/>
            <person name="Mittelman R."/>
            <person name="Mlenga V."/>
            <person name="Montmayeur A."/>
            <person name="Mulrain L."/>
            <person name="Navidi A."/>
            <person name="Naylor J."/>
            <person name="Negash T."/>
            <person name="Nguyen T."/>
            <person name="Nguyen N."/>
            <person name="Nicol R."/>
            <person name="Norbu C."/>
            <person name="Norbu N."/>
            <person name="Novod N."/>
            <person name="O'Neill B."/>
            <person name="Osman S."/>
            <person name="Markiewicz E."/>
            <person name="Oyono O.L."/>
            <person name="Patti C."/>
            <person name="Phunkhang P."/>
            <person name="Pierre F."/>
            <person name="Priest M."/>
            <person name="Raghuraman S."/>
            <person name="Rege F."/>
            <person name="Reyes R."/>
            <person name="Rise C."/>
            <person name="Rogov P."/>
            <person name="Ross K."/>
            <person name="Ryan E."/>
            <person name="Settipalli S."/>
            <person name="Shea T."/>
            <person name="Sherpa N."/>
            <person name="Shi L."/>
            <person name="Shih D."/>
            <person name="Sparrow T."/>
            <person name="Spaulding J."/>
            <person name="Stalker J."/>
            <person name="Stange-Thomann N."/>
            <person name="Stavropoulos S."/>
            <person name="Stone C."/>
            <person name="Strader C."/>
            <person name="Tesfaye S."/>
            <person name="Thomson T."/>
            <person name="Thoulutsang Y."/>
            <person name="Thoulutsang D."/>
            <person name="Topham K."/>
            <person name="Topping I."/>
            <person name="Tsamla T."/>
            <person name="Vassiliev H."/>
            <person name="Vo A."/>
            <person name="Wangchuk T."/>
            <person name="Wangdi T."/>
            <person name="Weiand M."/>
            <person name="Wilkinson J."/>
            <person name="Wilson A."/>
            <person name="Yadav S."/>
            <person name="Young G."/>
            <person name="Yu Q."/>
            <person name="Zembek L."/>
            <person name="Zhong D."/>
            <person name="Zimmer A."/>
            <person name="Zwirko Z."/>
            <person name="Jaffe D.B."/>
            <person name="Alvarez P."/>
            <person name="Brockman W."/>
            <person name="Butler J."/>
            <person name="Chin C."/>
            <person name="Gnerre S."/>
            <person name="Grabherr M."/>
            <person name="Kleber M."/>
            <person name="Mauceli E."/>
            <person name="MacCallum I."/>
        </authorList>
    </citation>
    <scope>NUCLEOTIDE SEQUENCE [LARGE SCALE GENOMIC DNA]</scope>
    <source>
        <strain evidence="3">Tucson 15081-1352.22</strain>
    </source>
</reference>
<feature type="region of interest" description="Disordered" evidence="1">
    <location>
        <begin position="130"/>
        <end position="252"/>
    </location>
</feature>
<organism evidence="2 3">
    <name type="scientific">Drosophila mojavensis</name>
    <name type="common">Fruit fly</name>
    <dbReference type="NCBI Taxonomy" id="7230"/>
    <lineage>
        <taxon>Eukaryota</taxon>
        <taxon>Metazoa</taxon>
        <taxon>Ecdysozoa</taxon>
        <taxon>Arthropoda</taxon>
        <taxon>Hexapoda</taxon>
        <taxon>Insecta</taxon>
        <taxon>Pterygota</taxon>
        <taxon>Neoptera</taxon>
        <taxon>Endopterygota</taxon>
        <taxon>Diptera</taxon>
        <taxon>Brachycera</taxon>
        <taxon>Muscomorpha</taxon>
        <taxon>Ephydroidea</taxon>
        <taxon>Drosophilidae</taxon>
        <taxon>Drosophila</taxon>
    </lineage>
</organism>
<accession>B4KG81</accession>
<keyword evidence="3" id="KW-1185">Reference proteome</keyword>
<dbReference type="OrthoDB" id="7872207at2759"/>
<proteinExistence type="predicted"/>
<sequence length="252" mass="28282">MRMEDPVVSIYDMLMKRYRQQRRDDHQQQKETPPNRQASRDLRQPYAALQQPQAGVQLSADKKPRPRLARPRLAGDSLTGGKMSTNVVTATHLTKKQSGVLLQPPLKKEVLNQLVAKMSGKQTPAAAAVATATAAPAKPSTSLNKKRSKTGKALKSSHGSESSNRRTRLVLSPRNTNRQLRSQSKRDKSKINNELKQQQQQQQTPPPPPPPQQRRPKNPESERQKVRLRSRLSKFSVTANDQSADNAVRCRL</sequence>
<dbReference type="Proteomes" id="UP000009192">
    <property type="component" value="Unassembled WGS sequence"/>
</dbReference>